<evidence type="ECO:0000313" key="2">
    <source>
        <dbReference type="Proteomes" id="UP000326678"/>
    </source>
</evidence>
<dbReference type="AlphaFoldDB" id="A0A5P8VRH5"/>
<sequence length="41" mass="4744">MNFALVINFYGVNFGHIQNKRDATDKFISLSELVKNIQMLL</sequence>
<protein>
    <submittedName>
        <fullName evidence="1">Uncharacterized protein</fullName>
    </submittedName>
</protein>
<accession>A0A5P8VRH5</accession>
<evidence type="ECO:0000313" key="1">
    <source>
        <dbReference type="EMBL" id="QFS43015.1"/>
    </source>
</evidence>
<dbReference type="KEGG" id="nsh:GXM_00488"/>
<gene>
    <name evidence="1" type="ORF">GXM_00488</name>
</gene>
<dbReference type="Proteomes" id="UP000326678">
    <property type="component" value="Chromosome Gxm1"/>
</dbReference>
<keyword evidence="2" id="KW-1185">Reference proteome</keyword>
<name>A0A5P8VRH5_9NOSO</name>
<proteinExistence type="predicted"/>
<dbReference type="EMBL" id="CP045226">
    <property type="protein sequence ID" value="QFS43015.1"/>
    <property type="molecule type" value="Genomic_DNA"/>
</dbReference>
<reference evidence="1 2" key="1">
    <citation type="submission" date="2019-10" db="EMBL/GenBank/DDBJ databases">
        <title>Genomic and transcriptomic insights into the perfect genentic adaptation of a filamentous nitrogen-fixing cyanobacterium to rice fields.</title>
        <authorList>
            <person name="Chen Z."/>
        </authorList>
    </citation>
    <scope>NUCLEOTIDE SEQUENCE [LARGE SCALE GENOMIC DNA]</scope>
    <source>
        <strain evidence="1">CCNUC1</strain>
    </source>
</reference>
<organism evidence="1 2">
    <name type="scientific">Nostoc sphaeroides CCNUC1</name>
    <dbReference type="NCBI Taxonomy" id="2653204"/>
    <lineage>
        <taxon>Bacteria</taxon>
        <taxon>Bacillati</taxon>
        <taxon>Cyanobacteriota</taxon>
        <taxon>Cyanophyceae</taxon>
        <taxon>Nostocales</taxon>
        <taxon>Nostocaceae</taxon>
        <taxon>Nostoc</taxon>
    </lineage>
</organism>